<dbReference type="Pfam" id="PF14932">
    <property type="entry name" value="HAUS-augmin3"/>
    <property type="match status" value="1"/>
</dbReference>
<evidence type="ECO:0000256" key="10">
    <source>
        <dbReference type="SAM" id="Coils"/>
    </source>
</evidence>
<dbReference type="GO" id="GO:0051301">
    <property type="term" value="P:cell division"/>
    <property type="evidence" value="ECO:0007669"/>
    <property type="project" value="UniProtKB-KW"/>
</dbReference>
<dbReference type="EMBL" id="CAWUFR010000011">
    <property type="protein sequence ID" value="CAK6953010.1"/>
    <property type="molecule type" value="Genomic_DNA"/>
</dbReference>
<feature type="coiled-coil region" evidence="10">
    <location>
        <begin position="160"/>
        <end position="194"/>
    </location>
</feature>
<dbReference type="GO" id="GO:0051225">
    <property type="term" value="P:spindle assembly"/>
    <property type="evidence" value="ECO:0007669"/>
    <property type="project" value="InterPro"/>
</dbReference>
<evidence type="ECO:0000256" key="9">
    <source>
        <dbReference type="ARBA" id="ARBA00023306"/>
    </source>
</evidence>
<evidence type="ECO:0000256" key="4">
    <source>
        <dbReference type="ARBA" id="ARBA00022618"/>
    </source>
</evidence>
<evidence type="ECO:0000256" key="5">
    <source>
        <dbReference type="ARBA" id="ARBA00022701"/>
    </source>
</evidence>
<feature type="domain" description="HAUS augmin-like complex subunit 3 N-terminal" evidence="11">
    <location>
        <begin position="80"/>
        <end position="376"/>
    </location>
</feature>
<evidence type="ECO:0000259" key="11">
    <source>
        <dbReference type="Pfam" id="PF14932"/>
    </source>
</evidence>
<dbReference type="AlphaFoldDB" id="A0AAV1N0R5"/>
<gene>
    <name evidence="12" type="ORF">FSCOSCO3_A013570</name>
</gene>
<dbReference type="GO" id="GO:0070652">
    <property type="term" value="C:HAUS complex"/>
    <property type="evidence" value="ECO:0007669"/>
    <property type="project" value="InterPro"/>
</dbReference>
<name>A0AAV1N0R5_SCOSC</name>
<dbReference type="GO" id="GO:0005815">
    <property type="term" value="C:microtubule organizing center"/>
    <property type="evidence" value="ECO:0007669"/>
    <property type="project" value="TreeGrafter"/>
</dbReference>
<evidence type="ECO:0000256" key="7">
    <source>
        <dbReference type="ARBA" id="ARBA00023054"/>
    </source>
</evidence>
<keyword evidence="8" id="KW-0206">Cytoskeleton</keyword>
<keyword evidence="7 10" id="KW-0175">Coiled coil</keyword>
<dbReference type="PANTHER" id="PTHR19378:SF0">
    <property type="entry name" value="HAUS AUGMIN-LIKE COMPLEX SUBUNIT 3"/>
    <property type="match status" value="1"/>
</dbReference>
<dbReference type="PANTHER" id="PTHR19378">
    <property type="entry name" value="GOLGIN- RELATED"/>
    <property type="match status" value="1"/>
</dbReference>
<keyword evidence="13" id="KW-1185">Reference proteome</keyword>
<dbReference type="InterPro" id="IPR032733">
    <property type="entry name" value="HAUS3_N"/>
</dbReference>
<keyword evidence="3" id="KW-0963">Cytoplasm</keyword>
<dbReference type="GO" id="GO:0072686">
    <property type="term" value="C:mitotic spindle"/>
    <property type="evidence" value="ECO:0007669"/>
    <property type="project" value="TreeGrafter"/>
</dbReference>
<evidence type="ECO:0000256" key="6">
    <source>
        <dbReference type="ARBA" id="ARBA00022776"/>
    </source>
</evidence>
<organism evidence="12 13">
    <name type="scientific">Scomber scombrus</name>
    <name type="common">Atlantic mackerel</name>
    <name type="synonym">Scomber vernalis</name>
    <dbReference type="NCBI Taxonomy" id="13677"/>
    <lineage>
        <taxon>Eukaryota</taxon>
        <taxon>Metazoa</taxon>
        <taxon>Chordata</taxon>
        <taxon>Craniata</taxon>
        <taxon>Vertebrata</taxon>
        <taxon>Euteleostomi</taxon>
        <taxon>Actinopterygii</taxon>
        <taxon>Neopterygii</taxon>
        <taxon>Teleostei</taxon>
        <taxon>Neoteleostei</taxon>
        <taxon>Acanthomorphata</taxon>
        <taxon>Pelagiaria</taxon>
        <taxon>Scombriformes</taxon>
        <taxon>Scombridae</taxon>
        <taxon>Scomber</taxon>
    </lineage>
</organism>
<evidence type="ECO:0000256" key="1">
    <source>
        <dbReference type="ARBA" id="ARBA00004186"/>
    </source>
</evidence>
<comment type="caution">
    <text evidence="12">The sequence shown here is derived from an EMBL/GenBank/DDBJ whole genome shotgun (WGS) entry which is preliminary data.</text>
</comment>
<evidence type="ECO:0000256" key="8">
    <source>
        <dbReference type="ARBA" id="ARBA00023212"/>
    </source>
</evidence>
<dbReference type="GO" id="GO:0005874">
    <property type="term" value="C:microtubule"/>
    <property type="evidence" value="ECO:0007669"/>
    <property type="project" value="UniProtKB-KW"/>
</dbReference>
<comment type="subcellular location">
    <subcellularLocation>
        <location evidence="1">Cytoplasm</location>
        <location evidence="1">Cytoskeleton</location>
        <location evidence="1">Spindle</location>
    </subcellularLocation>
</comment>
<sequence>MAIMKIWRAANWRGRFANNIESVRKLYKIRRDTSPVWIYCNKGGTPSAESTMLDGGQFVEALGRLGYPDASSLEASKFDWLFDCAPENLHFLRFVCRTLNRSNVLTVEEARAFRELRKSGKPILDEAALGEVLKTIGPSDGSSANILGPTSSSSSSSMFAAGEDVSIEDLEAELQALRKEKELKQRRYNRLQVVATSRADVDLRLAAELESSACKLQESNASIGAENADANNLLQNLTDEVSKLASYLPAQPGANKKEKGETLVLSNPSVHKKPSVLLSQLPLDPYLHQEELNTKTLTAFTQKHFFKGISDIVETSCSERFQVLDLSSCEVEEEGENEREGQKREKLVVECKRTEMARLQWAHIVAQHQLMQATAEEKSVKAGLDWLSEKSSHTKSISTSSSLHVREVVSRKELEAVEAELDALLHGPVPAALRESARLLNVPVVRGDLALQLARQDYYTTRQNQVRDYLLRQKASFDLLLLAQEIELRRWKTCLKQLGELNSRLVKEGEGTSLRIEALAHPDLAINSRPNPIISCKDAAFSRLLQILDHDSDQGRSEPFRTYEALDQAACVLASNLQVTQDALAGAGREQLYTTARLHGDCEALHMAMYTELQQLVLGPQELTAKLMEADSKLQSLQHVLHEIMGDVKTKRAQLERSALLRRERELYIYFHLDARLLQKVVEDLERKMATKGGQQ</sequence>
<dbReference type="PRINTS" id="PR02089">
    <property type="entry name" value="HAUSAUGMINL3"/>
</dbReference>
<dbReference type="GO" id="GO:0031023">
    <property type="term" value="P:microtubule organizing center organization"/>
    <property type="evidence" value="ECO:0007669"/>
    <property type="project" value="TreeGrafter"/>
</dbReference>
<accession>A0AAV1N0R5</accession>
<evidence type="ECO:0000313" key="12">
    <source>
        <dbReference type="EMBL" id="CAK6953010.1"/>
    </source>
</evidence>
<comment type="similarity">
    <text evidence="2">Belongs to the HAUS3 family.</text>
</comment>
<dbReference type="InterPro" id="IPR026206">
    <property type="entry name" value="HAUS3"/>
</dbReference>
<keyword evidence="5" id="KW-0493">Microtubule</keyword>
<evidence type="ECO:0000256" key="2">
    <source>
        <dbReference type="ARBA" id="ARBA00009645"/>
    </source>
</evidence>
<keyword evidence="4" id="KW-0132">Cell division</keyword>
<dbReference type="Proteomes" id="UP001314229">
    <property type="component" value="Unassembled WGS sequence"/>
</dbReference>
<protein>
    <submittedName>
        <fullName evidence="12">HAUS augmin-like complex subunit 3</fullName>
    </submittedName>
</protein>
<reference evidence="12 13" key="1">
    <citation type="submission" date="2024-01" db="EMBL/GenBank/DDBJ databases">
        <authorList>
            <person name="Alioto T."/>
            <person name="Alioto T."/>
            <person name="Gomez Garrido J."/>
        </authorList>
    </citation>
    <scope>NUCLEOTIDE SEQUENCE [LARGE SCALE GENOMIC DNA]</scope>
</reference>
<evidence type="ECO:0000256" key="3">
    <source>
        <dbReference type="ARBA" id="ARBA00022490"/>
    </source>
</evidence>
<evidence type="ECO:0000313" key="13">
    <source>
        <dbReference type="Proteomes" id="UP001314229"/>
    </source>
</evidence>
<keyword evidence="6" id="KW-0498">Mitosis</keyword>
<proteinExistence type="inferred from homology"/>
<keyword evidence="9" id="KW-0131">Cell cycle</keyword>